<keyword evidence="9" id="KW-1185">Reference proteome</keyword>
<dbReference type="SUPFAM" id="SSF50156">
    <property type="entry name" value="PDZ domain-like"/>
    <property type="match status" value="1"/>
</dbReference>
<keyword evidence="6" id="KW-1133">Transmembrane helix</keyword>
<dbReference type="CDD" id="cd07560">
    <property type="entry name" value="Peptidase_S41_CPP"/>
    <property type="match status" value="1"/>
</dbReference>
<dbReference type="InterPro" id="IPR005151">
    <property type="entry name" value="Tail-specific_protease"/>
</dbReference>
<keyword evidence="6" id="KW-0812">Transmembrane</keyword>
<organism evidence="8 9">
    <name type="scientific">Veillonella montpellierensis DNF00314</name>
    <dbReference type="NCBI Taxonomy" id="1401067"/>
    <lineage>
        <taxon>Bacteria</taxon>
        <taxon>Bacillati</taxon>
        <taxon>Bacillota</taxon>
        <taxon>Negativicutes</taxon>
        <taxon>Veillonellales</taxon>
        <taxon>Veillonellaceae</taxon>
        <taxon>Veillonella</taxon>
    </lineage>
</organism>
<reference evidence="8 9" key="1">
    <citation type="submission" date="2014-07" db="EMBL/GenBank/DDBJ databases">
        <authorList>
            <person name="McCorrison J."/>
            <person name="Sanka R."/>
            <person name="Torralba M."/>
            <person name="Gillis M."/>
            <person name="Haft D.H."/>
            <person name="Methe B."/>
            <person name="Sutton G."/>
            <person name="Nelson K.E."/>
        </authorList>
    </citation>
    <scope>NUCLEOTIDE SEQUENCE [LARGE SCALE GENOMIC DNA]</scope>
    <source>
        <strain evidence="8 9">DNF00314</strain>
    </source>
</reference>
<evidence type="ECO:0000313" key="9">
    <source>
        <dbReference type="Proteomes" id="UP000029628"/>
    </source>
</evidence>
<dbReference type="InterPro" id="IPR001478">
    <property type="entry name" value="PDZ"/>
</dbReference>
<sequence>MNRKYLQQCRIWIYRVLKVLISGIVVMWLTFWYISGSPLGAVKFFFTYYTASQFFMTPVTKDALFTGALKGMMESLNEPHSMYMNREEFHELLSATSGTYSGVGIVLGAAESGGLEAMSVIEDQPADRAGIVSGDKIIKIDGKDITSMPLNEAASLIRGEANTHVTLTVVHNGGMEDIDLIREQIKLPTVKGKMLTPDVGYIRISQFAEDTGKDFARTYEELQKQGMKKLVLDLRNNPGGLLNVAQEVSNYIIPKGILVTVQSRTGTIDYYESEGVEPSIPMTVLINKGSASASEIIAGAVQDRQVGTIVGTTSYGKGTVQTVLPSVGGEGIKVTIAKYHTPNDRVIDGIGIQPDVEFPLPEGERPSYKDVLDSQIQKCLEILDKK</sequence>
<dbReference type="InterPro" id="IPR041489">
    <property type="entry name" value="PDZ_6"/>
</dbReference>
<accession>A0A096BXM7</accession>
<evidence type="ECO:0000256" key="2">
    <source>
        <dbReference type="ARBA" id="ARBA00022670"/>
    </source>
</evidence>
<dbReference type="Pfam" id="PF03572">
    <property type="entry name" value="Peptidase_S41"/>
    <property type="match status" value="1"/>
</dbReference>
<keyword evidence="3 5" id="KW-0378">Hydrolase</keyword>
<dbReference type="GO" id="GO:0006508">
    <property type="term" value="P:proteolysis"/>
    <property type="evidence" value="ECO:0007669"/>
    <property type="project" value="UniProtKB-KW"/>
</dbReference>
<dbReference type="GO" id="GO:0008236">
    <property type="term" value="F:serine-type peptidase activity"/>
    <property type="evidence" value="ECO:0007669"/>
    <property type="project" value="UniProtKB-KW"/>
</dbReference>
<comment type="similarity">
    <text evidence="1 5">Belongs to the peptidase S41A family.</text>
</comment>
<dbReference type="NCBIfam" id="TIGR00225">
    <property type="entry name" value="prc"/>
    <property type="match status" value="1"/>
</dbReference>
<evidence type="ECO:0000259" key="7">
    <source>
        <dbReference type="PROSITE" id="PS50106"/>
    </source>
</evidence>
<dbReference type="PANTHER" id="PTHR32060">
    <property type="entry name" value="TAIL-SPECIFIC PROTEASE"/>
    <property type="match status" value="1"/>
</dbReference>
<dbReference type="Pfam" id="PF17820">
    <property type="entry name" value="PDZ_6"/>
    <property type="match status" value="1"/>
</dbReference>
<dbReference type="Gene3D" id="2.30.42.10">
    <property type="match status" value="1"/>
</dbReference>
<dbReference type="SMART" id="SM00245">
    <property type="entry name" value="TSPc"/>
    <property type="match status" value="1"/>
</dbReference>
<dbReference type="InterPro" id="IPR036034">
    <property type="entry name" value="PDZ_sf"/>
</dbReference>
<proteinExistence type="inferred from homology"/>
<dbReference type="Pfam" id="PF22694">
    <property type="entry name" value="CtpB_N-like"/>
    <property type="match status" value="1"/>
</dbReference>
<dbReference type="InterPro" id="IPR004447">
    <property type="entry name" value="Peptidase_S41A"/>
</dbReference>
<dbReference type="GO" id="GO:0007165">
    <property type="term" value="P:signal transduction"/>
    <property type="evidence" value="ECO:0007669"/>
    <property type="project" value="TreeGrafter"/>
</dbReference>
<evidence type="ECO:0000256" key="6">
    <source>
        <dbReference type="SAM" id="Phobius"/>
    </source>
</evidence>
<keyword evidence="6" id="KW-0472">Membrane</keyword>
<dbReference type="EMBL" id="JRNT01000009">
    <property type="protein sequence ID" value="KGF47497.1"/>
    <property type="molecule type" value="Genomic_DNA"/>
</dbReference>
<evidence type="ECO:0000313" key="8">
    <source>
        <dbReference type="EMBL" id="KGF47497.1"/>
    </source>
</evidence>
<dbReference type="GO" id="GO:0004175">
    <property type="term" value="F:endopeptidase activity"/>
    <property type="evidence" value="ECO:0007669"/>
    <property type="project" value="TreeGrafter"/>
</dbReference>
<dbReference type="InterPro" id="IPR029045">
    <property type="entry name" value="ClpP/crotonase-like_dom_sf"/>
</dbReference>
<keyword evidence="4 5" id="KW-0720">Serine protease</keyword>
<evidence type="ECO:0000256" key="3">
    <source>
        <dbReference type="ARBA" id="ARBA00022801"/>
    </source>
</evidence>
<dbReference type="Gene3D" id="3.30.750.44">
    <property type="match status" value="1"/>
</dbReference>
<dbReference type="Proteomes" id="UP000029628">
    <property type="component" value="Unassembled WGS sequence"/>
</dbReference>
<dbReference type="SMART" id="SM00228">
    <property type="entry name" value="PDZ"/>
    <property type="match status" value="1"/>
</dbReference>
<dbReference type="GO" id="GO:0030288">
    <property type="term" value="C:outer membrane-bounded periplasmic space"/>
    <property type="evidence" value="ECO:0007669"/>
    <property type="project" value="TreeGrafter"/>
</dbReference>
<feature type="domain" description="PDZ" evidence="7">
    <location>
        <begin position="89"/>
        <end position="158"/>
    </location>
</feature>
<dbReference type="SUPFAM" id="SSF52096">
    <property type="entry name" value="ClpP/crotonase"/>
    <property type="match status" value="1"/>
</dbReference>
<dbReference type="PROSITE" id="PS50106">
    <property type="entry name" value="PDZ"/>
    <property type="match status" value="1"/>
</dbReference>
<evidence type="ECO:0000256" key="1">
    <source>
        <dbReference type="ARBA" id="ARBA00009179"/>
    </source>
</evidence>
<evidence type="ECO:0000256" key="5">
    <source>
        <dbReference type="RuleBase" id="RU004404"/>
    </source>
</evidence>
<gene>
    <name evidence="8" type="ORF">HMPREF0872_04890</name>
</gene>
<dbReference type="InterPro" id="IPR055210">
    <property type="entry name" value="CtpA/B_N"/>
</dbReference>
<comment type="caution">
    <text evidence="8">The sequence shown here is derived from an EMBL/GenBank/DDBJ whole genome shotgun (WGS) entry which is preliminary data.</text>
</comment>
<name>A0A096BXM7_9FIRM</name>
<keyword evidence="2 5" id="KW-0645">Protease</keyword>
<protein>
    <submittedName>
        <fullName evidence="8">Peptidase S41</fullName>
    </submittedName>
</protein>
<dbReference type="AlphaFoldDB" id="A0A096BXM7"/>
<dbReference type="CDD" id="cd06782">
    <property type="entry name" value="cpPDZ_CPP-like"/>
    <property type="match status" value="1"/>
</dbReference>
<feature type="transmembrane region" description="Helical" evidence="6">
    <location>
        <begin position="12"/>
        <end position="34"/>
    </location>
</feature>
<dbReference type="eggNOG" id="COG0793">
    <property type="taxonomic scope" value="Bacteria"/>
</dbReference>
<dbReference type="Gene3D" id="3.90.226.10">
    <property type="entry name" value="2-enoyl-CoA Hydratase, Chain A, domain 1"/>
    <property type="match status" value="1"/>
</dbReference>
<dbReference type="PANTHER" id="PTHR32060:SF30">
    <property type="entry name" value="CARBOXY-TERMINAL PROCESSING PROTEASE CTPA"/>
    <property type="match status" value="1"/>
</dbReference>
<evidence type="ECO:0000256" key="4">
    <source>
        <dbReference type="ARBA" id="ARBA00022825"/>
    </source>
</evidence>